<accession>A0AAV7EKH4</accession>
<reference evidence="2 3" key="1">
    <citation type="submission" date="2021-07" db="EMBL/GenBank/DDBJ databases">
        <title>The Aristolochia fimbriata genome: insights into angiosperm evolution, floral development and chemical biosynthesis.</title>
        <authorList>
            <person name="Jiao Y."/>
        </authorList>
    </citation>
    <scope>NUCLEOTIDE SEQUENCE [LARGE SCALE GENOMIC DNA]</scope>
    <source>
        <strain evidence="2">IBCAS-2021</strain>
        <tissue evidence="2">Leaf</tissue>
    </source>
</reference>
<organism evidence="2 3">
    <name type="scientific">Aristolochia fimbriata</name>
    <name type="common">White veined hardy Dutchman's pipe vine</name>
    <dbReference type="NCBI Taxonomy" id="158543"/>
    <lineage>
        <taxon>Eukaryota</taxon>
        <taxon>Viridiplantae</taxon>
        <taxon>Streptophyta</taxon>
        <taxon>Embryophyta</taxon>
        <taxon>Tracheophyta</taxon>
        <taxon>Spermatophyta</taxon>
        <taxon>Magnoliopsida</taxon>
        <taxon>Magnoliidae</taxon>
        <taxon>Piperales</taxon>
        <taxon>Aristolochiaceae</taxon>
        <taxon>Aristolochia</taxon>
    </lineage>
</organism>
<feature type="region of interest" description="Disordered" evidence="1">
    <location>
        <begin position="145"/>
        <end position="191"/>
    </location>
</feature>
<protein>
    <submittedName>
        <fullName evidence="2">Uncharacterized protein</fullName>
    </submittedName>
</protein>
<sequence>MPKNPCLNKCRNFGEVTVKEKKRKDDFIQEMPREEQNRDSTTEVRDDYRSSEENRPKFLQKRRKIRACGKANRSRGGTRKKESAKGKPKRRKEITKQRSGQKEEIYSRIRPNSRDSLSITSRRIRDSDVARQRCVAPWVLRQMLGPMEGGADSPTPPRGPGEAARSREQLGLRGNRPRFPHPQDSTTLFRNEGGVGRYTYITPMNASINATPSVRIRVSLVQRLHSITIIFGSQGTTGGLVPPPPCIIESPYTADMEVPKRPPSAVGLAVNASLYCSRFNSDSLLNSLIINPNSISGGTAEN</sequence>
<name>A0AAV7EKH4_ARIFI</name>
<evidence type="ECO:0000313" key="2">
    <source>
        <dbReference type="EMBL" id="KAG9448376.1"/>
    </source>
</evidence>
<feature type="compositionally biased region" description="Basic residues" evidence="1">
    <location>
        <begin position="58"/>
        <end position="78"/>
    </location>
</feature>
<dbReference type="Proteomes" id="UP000825729">
    <property type="component" value="Unassembled WGS sequence"/>
</dbReference>
<comment type="caution">
    <text evidence="2">The sequence shown here is derived from an EMBL/GenBank/DDBJ whole genome shotgun (WGS) entry which is preliminary data.</text>
</comment>
<gene>
    <name evidence="2" type="ORF">H6P81_014504</name>
</gene>
<dbReference type="AlphaFoldDB" id="A0AAV7EKH4"/>
<feature type="compositionally biased region" description="Basic and acidic residues" evidence="1">
    <location>
        <begin position="21"/>
        <end position="56"/>
    </location>
</feature>
<keyword evidence="3" id="KW-1185">Reference proteome</keyword>
<evidence type="ECO:0000256" key="1">
    <source>
        <dbReference type="SAM" id="MobiDB-lite"/>
    </source>
</evidence>
<dbReference type="EMBL" id="JAINDJ010000005">
    <property type="protein sequence ID" value="KAG9448376.1"/>
    <property type="molecule type" value="Genomic_DNA"/>
</dbReference>
<evidence type="ECO:0000313" key="3">
    <source>
        <dbReference type="Proteomes" id="UP000825729"/>
    </source>
</evidence>
<proteinExistence type="predicted"/>
<feature type="region of interest" description="Disordered" evidence="1">
    <location>
        <begin position="21"/>
        <end position="104"/>
    </location>
</feature>
<feature type="compositionally biased region" description="Basic and acidic residues" evidence="1">
    <location>
        <begin position="94"/>
        <end position="104"/>
    </location>
</feature>